<organism evidence="2 3">
    <name type="scientific">Phakopsora pachyrhizi</name>
    <name type="common">Asian soybean rust disease fungus</name>
    <dbReference type="NCBI Taxonomy" id="170000"/>
    <lineage>
        <taxon>Eukaryota</taxon>
        <taxon>Fungi</taxon>
        <taxon>Dikarya</taxon>
        <taxon>Basidiomycota</taxon>
        <taxon>Pucciniomycotina</taxon>
        <taxon>Pucciniomycetes</taxon>
        <taxon>Pucciniales</taxon>
        <taxon>Phakopsoraceae</taxon>
        <taxon>Phakopsora</taxon>
    </lineage>
</organism>
<accession>A0AAV0BRD7</accession>
<reference evidence="2" key="1">
    <citation type="submission" date="2022-06" db="EMBL/GenBank/DDBJ databases">
        <authorList>
            <consortium name="SYNGENTA / RWTH Aachen University"/>
        </authorList>
    </citation>
    <scope>NUCLEOTIDE SEQUENCE</scope>
</reference>
<proteinExistence type="predicted"/>
<protein>
    <submittedName>
        <fullName evidence="2">Uncharacterized protein</fullName>
    </submittedName>
</protein>
<feature type="region of interest" description="Disordered" evidence="1">
    <location>
        <begin position="48"/>
        <end position="69"/>
    </location>
</feature>
<comment type="caution">
    <text evidence="2">The sequence shown here is derived from an EMBL/GenBank/DDBJ whole genome shotgun (WGS) entry which is preliminary data.</text>
</comment>
<evidence type="ECO:0000256" key="1">
    <source>
        <dbReference type="SAM" id="MobiDB-lite"/>
    </source>
</evidence>
<keyword evidence="3" id="KW-1185">Reference proteome</keyword>
<dbReference type="Proteomes" id="UP001153365">
    <property type="component" value="Unassembled WGS sequence"/>
</dbReference>
<evidence type="ECO:0000313" key="2">
    <source>
        <dbReference type="EMBL" id="CAH7689076.1"/>
    </source>
</evidence>
<sequence length="69" mass="7965">MVGNQTQIMEVFPNLLRYGKGGERRDLREDEGVAVEGNKWQYWKEEQKLGGGAHQAQSDWRKTTRATDL</sequence>
<feature type="compositionally biased region" description="Basic and acidic residues" evidence="1">
    <location>
        <begin position="59"/>
        <end position="69"/>
    </location>
</feature>
<dbReference type="AlphaFoldDB" id="A0AAV0BRD7"/>
<gene>
    <name evidence="2" type="ORF">PPACK8108_LOCUS24140</name>
</gene>
<evidence type="ECO:0000313" key="3">
    <source>
        <dbReference type="Proteomes" id="UP001153365"/>
    </source>
</evidence>
<dbReference type="EMBL" id="CALTRL010006042">
    <property type="protein sequence ID" value="CAH7689076.1"/>
    <property type="molecule type" value="Genomic_DNA"/>
</dbReference>
<name>A0AAV0BRD7_PHAPC</name>